<dbReference type="Pfam" id="PF06200">
    <property type="entry name" value="tify"/>
    <property type="match status" value="1"/>
</dbReference>
<dbReference type="GO" id="GO:0009611">
    <property type="term" value="P:response to wounding"/>
    <property type="evidence" value="ECO:0007669"/>
    <property type="project" value="UniProtKB-UniRule"/>
</dbReference>
<dbReference type="EMBL" id="CM029047">
    <property type="protein sequence ID" value="KAG2584009.1"/>
    <property type="molecule type" value="Genomic_DNA"/>
</dbReference>
<comment type="function">
    <text evidence="4">Repressor of jasmonate responses.</text>
</comment>
<evidence type="ECO:0000256" key="4">
    <source>
        <dbReference type="RuleBase" id="RU369065"/>
    </source>
</evidence>
<dbReference type="SMART" id="SM00979">
    <property type="entry name" value="TIFY"/>
    <property type="match status" value="1"/>
</dbReference>
<keyword evidence="4" id="KW-0539">Nucleus</keyword>
<comment type="domain">
    <text evidence="4">The jas domain is required for interaction with COI1.</text>
</comment>
<evidence type="ECO:0000313" key="7">
    <source>
        <dbReference type="EMBL" id="KAG2584009.1"/>
    </source>
</evidence>
<accession>A0A8T0RH10</accession>
<dbReference type="PANTHER" id="PTHR33077">
    <property type="entry name" value="PROTEIN TIFY 4A-RELATED-RELATED"/>
    <property type="match status" value="1"/>
</dbReference>
<dbReference type="InterPro" id="IPR018467">
    <property type="entry name" value="CCT_CS"/>
</dbReference>
<dbReference type="PROSITE" id="PS51320">
    <property type="entry name" value="TIFY"/>
    <property type="match status" value="1"/>
</dbReference>
<feature type="compositionally biased region" description="Polar residues" evidence="5">
    <location>
        <begin position="444"/>
        <end position="453"/>
    </location>
</feature>
<dbReference type="PANTHER" id="PTHR33077:SF90">
    <property type="entry name" value="PROTEIN TIFY 7"/>
    <property type="match status" value="1"/>
</dbReference>
<evidence type="ECO:0000256" key="3">
    <source>
        <dbReference type="ARBA" id="ARBA00022843"/>
    </source>
</evidence>
<dbReference type="GO" id="GO:0005634">
    <property type="term" value="C:nucleus"/>
    <property type="evidence" value="ECO:0007669"/>
    <property type="project" value="UniProtKB-SubCell"/>
</dbReference>
<keyword evidence="2 4" id="KW-1184">Jasmonic acid signaling pathway</keyword>
<feature type="compositionally biased region" description="Low complexity" evidence="5">
    <location>
        <begin position="373"/>
        <end position="385"/>
    </location>
</feature>
<name>A0A8T0RH10_PANVG</name>
<feature type="domain" description="Tify" evidence="6">
    <location>
        <begin position="236"/>
        <end position="271"/>
    </location>
</feature>
<evidence type="ECO:0000256" key="5">
    <source>
        <dbReference type="SAM" id="MobiDB-lite"/>
    </source>
</evidence>
<dbReference type="GO" id="GO:2000022">
    <property type="term" value="P:regulation of jasmonic acid mediated signaling pathway"/>
    <property type="evidence" value="ECO:0007669"/>
    <property type="project" value="UniProtKB-UniRule"/>
</dbReference>
<evidence type="ECO:0000256" key="2">
    <source>
        <dbReference type="ARBA" id="ARBA00022819"/>
    </source>
</evidence>
<comment type="similarity">
    <text evidence="1 4">Belongs to the TIFY/JAZ family.</text>
</comment>
<feature type="region of interest" description="Disordered" evidence="5">
    <location>
        <begin position="421"/>
        <end position="453"/>
    </location>
</feature>
<reference evidence="7" key="1">
    <citation type="submission" date="2020-05" db="EMBL/GenBank/DDBJ databases">
        <title>WGS assembly of Panicum virgatum.</title>
        <authorList>
            <person name="Lovell J.T."/>
            <person name="Jenkins J."/>
            <person name="Shu S."/>
            <person name="Juenger T.E."/>
            <person name="Schmutz J."/>
        </authorList>
    </citation>
    <scope>NUCLEOTIDE SEQUENCE</scope>
    <source>
        <strain evidence="7">AP13</strain>
    </source>
</reference>
<organism evidence="7 8">
    <name type="scientific">Panicum virgatum</name>
    <name type="common">Blackwell switchgrass</name>
    <dbReference type="NCBI Taxonomy" id="38727"/>
    <lineage>
        <taxon>Eukaryota</taxon>
        <taxon>Viridiplantae</taxon>
        <taxon>Streptophyta</taxon>
        <taxon>Embryophyta</taxon>
        <taxon>Tracheophyta</taxon>
        <taxon>Spermatophyta</taxon>
        <taxon>Magnoliopsida</taxon>
        <taxon>Liliopsida</taxon>
        <taxon>Poales</taxon>
        <taxon>Poaceae</taxon>
        <taxon>PACMAD clade</taxon>
        <taxon>Panicoideae</taxon>
        <taxon>Panicodae</taxon>
        <taxon>Paniceae</taxon>
        <taxon>Panicinae</taxon>
        <taxon>Panicum</taxon>
        <taxon>Panicum sect. Hiantes</taxon>
    </lineage>
</organism>
<keyword evidence="8" id="KW-1185">Reference proteome</keyword>
<feature type="compositionally biased region" description="Polar residues" evidence="5">
    <location>
        <begin position="426"/>
        <end position="437"/>
    </location>
</feature>
<proteinExistence type="inferred from homology"/>
<comment type="subcellular location">
    <subcellularLocation>
        <location evidence="4">Nucleus</location>
    </subcellularLocation>
</comment>
<gene>
    <name evidence="7" type="ORF">PVAP13_6KG256500</name>
</gene>
<dbReference type="InterPro" id="IPR040390">
    <property type="entry name" value="TIFY/JAZ"/>
</dbReference>
<evidence type="ECO:0000259" key="6">
    <source>
        <dbReference type="PROSITE" id="PS51320"/>
    </source>
</evidence>
<protein>
    <recommendedName>
        <fullName evidence="4">Protein TIFY</fullName>
    </recommendedName>
    <alternativeName>
        <fullName evidence="4">Jasmonate ZIM domain-containing protein</fullName>
    </alternativeName>
</protein>
<dbReference type="AlphaFoldDB" id="A0A8T0RH10"/>
<dbReference type="InterPro" id="IPR010399">
    <property type="entry name" value="Tify_dom"/>
</dbReference>
<keyword evidence="3" id="KW-0832">Ubl conjugation</keyword>
<evidence type="ECO:0000313" key="8">
    <source>
        <dbReference type="Proteomes" id="UP000823388"/>
    </source>
</evidence>
<dbReference type="Proteomes" id="UP000823388">
    <property type="component" value="Chromosome 6K"/>
</dbReference>
<feature type="region of interest" description="Disordered" evidence="5">
    <location>
        <begin position="373"/>
        <end position="394"/>
    </location>
</feature>
<evidence type="ECO:0000256" key="1">
    <source>
        <dbReference type="ARBA" id="ARBA00008614"/>
    </source>
</evidence>
<dbReference type="GO" id="GO:0031347">
    <property type="term" value="P:regulation of defense response"/>
    <property type="evidence" value="ECO:0007669"/>
    <property type="project" value="UniProtKB-UniRule"/>
</dbReference>
<comment type="caution">
    <text evidence="7">The sequence shown here is derived from an EMBL/GenBank/DDBJ whole genome shotgun (WGS) entry which is preliminary data.</text>
</comment>
<dbReference type="Pfam" id="PF09425">
    <property type="entry name" value="Jas_motif"/>
    <property type="match status" value="1"/>
</dbReference>
<sequence length="484" mass="51412">MERDFLGAIGRAGTCGGGGAVKEGRAESVKLNPRPLRHVTSPAAHVAVCCKACASDSTCKISDWLRSMACAPDNPPAATQWQFPATSGAAPAFMSFRTAREEGNKEFSISGFRPAAATGDAFDGIKKQASLPVMPQQRQFGLNNQVTALQYPAAPHGQRVQGMDYKVAARHHLPAGKRMVQPVSVRHPGPFNQANPMLRSQSFHNGTVGPFKTQPFTMSNGFGGSTVGMYGSRNPRSQTSTQLTIFYNGSVNVFDNVPVEKAKELMMLASRASIPSPPSAPHKPDSPISAPAKVNVPEVLPARQMVIQKPEPSVPHTTSSPIPVVPQVVTLSMNTSNRTIEPMRPKPAVQMPVTAPTIQAMPVTAPTIQAMPVSAPTSQAPSSQPMPLATTSAAVPRAVPQARKASLARFLEKRKERVISVEPYPTSKSPLQSSDTIGSPRAPTKSSSTEIAMTSSNGEGPLLFGQSRNISFSTEACPSTKLHI</sequence>